<name>A0AAD9UGS9_RIDPI</name>
<dbReference type="InterPro" id="IPR036181">
    <property type="entry name" value="MIT_dom_sf"/>
</dbReference>
<protein>
    <submittedName>
        <fullName evidence="3">Uncharacterized protein</fullName>
    </submittedName>
</protein>
<feature type="compositionally biased region" description="Low complexity" evidence="2">
    <location>
        <begin position="168"/>
        <end position="181"/>
    </location>
</feature>
<dbReference type="EMBL" id="JAODUO010000118">
    <property type="protein sequence ID" value="KAK2188927.1"/>
    <property type="molecule type" value="Genomic_DNA"/>
</dbReference>
<evidence type="ECO:0000313" key="3">
    <source>
        <dbReference type="EMBL" id="KAK2188927.1"/>
    </source>
</evidence>
<comment type="caution">
    <text evidence="3">The sequence shown here is derived from an EMBL/GenBank/DDBJ whole genome shotgun (WGS) entry which is preliminary data.</text>
</comment>
<proteinExistence type="predicted"/>
<keyword evidence="1" id="KW-0175">Coiled coil</keyword>
<evidence type="ECO:0000256" key="1">
    <source>
        <dbReference type="SAM" id="Coils"/>
    </source>
</evidence>
<evidence type="ECO:0000256" key="2">
    <source>
        <dbReference type="SAM" id="MobiDB-lite"/>
    </source>
</evidence>
<feature type="region of interest" description="Disordered" evidence="2">
    <location>
        <begin position="99"/>
        <end position="125"/>
    </location>
</feature>
<dbReference type="Gene3D" id="1.20.58.80">
    <property type="entry name" value="Phosphotransferase system, lactose/cellobiose-type IIA subunit"/>
    <property type="match status" value="1"/>
</dbReference>
<gene>
    <name evidence="3" type="ORF">NP493_119g02001</name>
</gene>
<sequence>MIVINAMSFSADVNVSQAIRYVSDALRLDSDNRVKDAYVQYLNSVQFIVQVLLQDVNAAMNVSMNTKKFVQMGQQCLERITVLLQSLPQSPGGIAVLQPLPRSPGGASVHPQSLPPSPGGASVYPQSLPASPGGAYMAVSPTSVSVPLSPGGSVQKFPQCPASQSGPNRRTSTSGNNSSRRLVGGPIQEAERKNQKLMAAYRARMARAQTSRRTHEAASLLTKRLEERHRRLEEEAARRFESLKQTAEEREERQSFYTEILKYEEEVKWLTSWRDRLKMYPDDTTLIQQLIQAILLASDHPLSQLLLHYQTDILQRLKSLITKYTDSSINQTEVYHKK</sequence>
<feature type="region of interest" description="Disordered" evidence="2">
    <location>
        <begin position="149"/>
        <end position="182"/>
    </location>
</feature>
<keyword evidence="4" id="KW-1185">Reference proteome</keyword>
<reference evidence="3" key="1">
    <citation type="journal article" date="2023" name="Mol. Biol. Evol.">
        <title>Third-Generation Sequencing Reveals the Adaptive Role of the Epigenome in Three Deep-Sea Polychaetes.</title>
        <authorList>
            <person name="Perez M."/>
            <person name="Aroh O."/>
            <person name="Sun Y."/>
            <person name="Lan Y."/>
            <person name="Juniper S.K."/>
            <person name="Young C.R."/>
            <person name="Angers B."/>
            <person name="Qian P.Y."/>
        </authorList>
    </citation>
    <scope>NUCLEOTIDE SEQUENCE</scope>
    <source>
        <strain evidence="3">R07B-5</strain>
    </source>
</reference>
<dbReference type="AlphaFoldDB" id="A0AAD9UGS9"/>
<evidence type="ECO:0000313" key="4">
    <source>
        <dbReference type="Proteomes" id="UP001209878"/>
    </source>
</evidence>
<accession>A0AAD9UGS9</accession>
<dbReference type="SUPFAM" id="SSF116846">
    <property type="entry name" value="MIT domain"/>
    <property type="match status" value="1"/>
</dbReference>
<organism evidence="3 4">
    <name type="scientific">Ridgeia piscesae</name>
    <name type="common">Tubeworm</name>
    <dbReference type="NCBI Taxonomy" id="27915"/>
    <lineage>
        <taxon>Eukaryota</taxon>
        <taxon>Metazoa</taxon>
        <taxon>Spiralia</taxon>
        <taxon>Lophotrochozoa</taxon>
        <taxon>Annelida</taxon>
        <taxon>Polychaeta</taxon>
        <taxon>Sedentaria</taxon>
        <taxon>Canalipalpata</taxon>
        <taxon>Sabellida</taxon>
        <taxon>Siboglinidae</taxon>
        <taxon>Ridgeia</taxon>
    </lineage>
</organism>
<feature type="coiled-coil region" evidence="1">
    <location>
        <begin position="187"/>
        <end position="253"/>
    </location>
</feature>
<dbReference type="Proteomes" id="UP001209878">
    <property type="component" value="Unassembled WGS sequence"/>
</dbReference>